<reference evidence="2" key="1">
    <citation type="journal article" date="2021" name="Nat. Commun.">
        <title>Genetic determinants of endophytism in the Arabidopsis root mycobiome.</title>
        <authorList>
            <person name="Mesny F."/>
            <person name="Miyauchi S."/>
            <person name="Thiergart T."/>
            <person name="Pickel B."/>
            <person name="Atanasova L."/>
            <person name="Karlsson M."/>
            <person name="Huettel B."/>
            <person name="Barry K.W."/>
            <person name="Haridas S."/>
            <person name="Chen C."/>
            <person name="Bauer D."/>
            <person name="Andreopoulos W."/>
            <person name="Pangilinan J."/>
            <person name="LaButti K."/>
            <person name="Riley R."/>
            <person name="Lipzen A."/>
            <person name="Clum A."/>
            <person name="Drula E."/>
            <person name="Henrissat B."/>
            <person name="Kohler A."/>
            <person name="Grigoriev I.V."/>
            <person name="Martin F.M."/>
            <person name="Hacquard S."/>
        </authorList>
    </citation>
    <scope>NUCLEOTIDE SEQUENCE</scope>
    <source>
        <strain evidence="2">MPI-CAGE-CH-0235</strain>
    </source>
</reference>
<dbReference type="EMBL" id="JAGPNK010000026">
    <property type="protein sequence ID" value="KAH7304089.1"/>
    <property type="molecule type" value="Genomic_DNA"/>
</dbReference>
<name>A0A8K0SHM1_9HYPO</name>
<evidence type="ECO:0000256" key="1">
    <source>
        <dbReference type="SAM" id="Phobius"/>
    </source>
</evidence>
<gene>
    <name evidence="2" type="ORF">B0I35DRAFT_445867</name>
</gene>
<organism evidence="2 3">
    <name type="scientific">Stachybotrys elegans</name>
    <dbReference type="NCBI Taxonomy" id="80388"/>
    <lineage>
        <taxon>Eukaryota</taxon>
        <taxon>Fungi</taxon>
        <taxon>Dikarya</taxon>
        <taxon>Ascomycota</taxon>
        <taxon>Pezizomycotina</taxon>
        <taxon>Sordariomycetes</taxon>
        <taxon>Hypocreomycetidae</taxon>
        <taxon>Hypocreales</taxon>
        <taxon>Stachybotryaceae</taxon>
        <taxon>Stachybotrys</taxon>
    </lineage>
</organism>
<dbReference type="AlphaFoldDB" id="A0A8K0SHM1"/>
<keyword evidence="1" id="KW-1133">Transmembrane helix</keyword>
<dbReference type="Proteomes" id="UP000813444">
    <property type="component" value="Unassembled WGS sequence"/>
</dbReference>
<keyword evidence="1" id="KW-0472">Membrane</keyword>
<evidence type="ECO:0000313" key="3">
    <source>
        <dbReference type="Proteomes" id="UP000813444"/>
    </source>
</evidence>
<comment type="caution">
    <text evidence="2">The sequence shown here is derived from an EMBL/GenBank/DDBJ whole genome shotgun (WGS) entry which is preliminary data.</text>
</comment>
<protein>
    <submittedName>
        <fullName evidence="2">Uncharacterized protein</fullName>
    </submittedName>
</protein>
<proteinExistence type="predicted"/>
<accession>A0A8K0SHM1</accession>
<keyword evidence="3" id="KW-1185">Reference proteome</keyword>
<evidence type="ECO:0000313" key="2">
    <source>
        <dbReference type="EMBL" id="KAH7304089.1"/>
    </source>
</evidence>
<sequence length="113" mass="13247">MEKSLFTTILVCLFIFTGYLLQLWMKPVFGRLLIWYLRGTGKPQRYRPLSSSTPLHARACSVMLTLVHTPCTWAYMWGERAKIRHQRAFVCSPSSTIFRITPCLDVHWPRNRS</sequence>
<feature type="transmembrane region" description="Helical" evidence="1">
    <location>
        <begin position="55"/>
        <end position="77"/>
    </location>
</feature>
<keyword evidence="1" id="KW-0812">Transmembrane</keyword>
<feature type="transmembrane region" description="Helical" evidence="1">
    <location>
        <begin position="5"/>
        <end position="25"/>
    </location>
</feature>